<evidence type="ECO:0000256" key="1">
    <source>
        <dbReference type="ARBA" id="ARBA00000705"/>
    </source>
</evidence>
<evidence type="ECO:0000256" key="11">
    <source>
        <dbReference type="ARBA" id="ARBA00031108"/>
    </source>
</evidence>
<comment type="similarity">
    <text evidence="4 13">In the C-terminal section; belongs to the phosphate acetyltransferase and butyryltransferase family.</text>
</comment>
<dbReference type="InterPro" id="IPR016475">
    <property type="entry name" value="P-Actrans_bac"/>
</dbReference>
<proteinExistence type="inferred from homology"/>
<dbReference type="CDD" id="cd03109">
    <property type="entry name" value="DTBS"/>
    <property type="match status" value="1"/>
</dbReference>
<reference evidence="16" key="1">
    <citation type="submission" date="2022-06" db="EMBL/GenBank/DDBJ databases">
        <title>Genome public.</title>
        <authorList>
            <person name="Sun Q."/>
        </authorList>
    </citation>
    <scope>NUCLEOTIDE SEQUENCE</scope>
    <source>
        <strain evidence="16">CWNU-1</strain>
    </source>
</reference>
<dbReference type="GO" id="GO:0008959">
    <property type="term" value="F:phosphate acetyltransferase activity"/>
    <property type="evidence" value="ECO:0007669"/>
    <property type="project" value="UniProtKB-EC"/>
</dbReference>
<evidence type="ECO:0000256" key="5">
    <source>
        <dbReference type="ARBA" id="ARBA00009786"/>
    </source>
</evidence>
<evidence type="ECO:0000256" key="4">
    <source>
        <dbReference type="ARBA" id="ARBA00008756"/>
    </source>
</evidence>
<keyword evidence="8 13" id="KW-0963">Cytoplasm</keyword>
<comment type="caution">
    <text evidence="16">The sequence shown here is derived from an EMBL/GenBank/DDBJ whole genome shotgun (WGS) entry which is preliminary data.</text>
</comment>
<dbReference type="SUPFAM" id="SSF52540">
    <property type="entry name" value="P-loop containing nucleoside triphosphate hydrolases"/>
    <property type="match status" value="1"/>
</dbReference>
<comment type="domain">
    <text evidence="13">The N-terminal region seems to be important for proper quaternary structure. The C-terminal region contains the substrate-binding site.</text>
</comment>
<dbReference type="NCBIfam" id="NF007233">
    <property type="entry name" value="PRK09653.1"/>
    <property type="match status" value="1"/>
</dbReference>
<evidence type="ECO:0000259" key="15">
    <source>
        <dbReference type="Pfam" id="PF07085"/>
    </source>
</evidence>
<evidence type="ECO:0000256" key="10">
    <source>
        <dbReference type="ARBA" id="ARBA00023315"/>
    </source>
</evidence>
<dbReference type="RefSeq" id="WP_250918190.1">
    <property type="nucleotide sequence ID" value="NZ_JAMQAW010000006.1"/>
</dbReference>
<gene>
    <name evidence="16" type="primary">pta</name>
    <name evidence="16" type="ORF">NBG84_05840</name>
</gene>
<dbReference type="InterPro" id="IPR050500">
    <property type="entry name" value="Phos_Acetyltrans/Butyryltrans"/>
</dbReference>
<evidence type="ECO:0000256" key="3">
    <source>
        <dbReference type="ARBA" id="ARBA00004989"/>
    </source>
</evidence>
<keyword evidence="10 13" id="KW-0012">Acyltransferase</keyword>
<dbReference type="PIRSF" id="PIRSF006107">
    <property type="entry name" value="PhpActrans_proteobac"/>
    <property type="match status" value="1"/>
</dbReference>
<dbReference type="Pfam" id="PF01515">
    <property type="entry name" value="PTA_PTB"/>
    <property type="match status" value="1"/>
</dbReference>
<sequence>MTRSVYVTGIDRGDGRQVVELGVMELLTRQVDRVGVFRPLVHDGPDRLFELLRARYRLTQDPASVYGMDYHEASTLQAERGTDELVSNLVERFHQVAREYEVVLVLGTDFADTQFPDELAINARLANEFGASVIPVVGGRGQTAESVRAEARNAYRAYEVLGANVLAMVVNRVAPEDREVIRERLVARLPVPCYVLPDEPALAAPTVSQITHALGGTVLLGDDAGLARDALGFVFGGAMLPNFLSALTPGCMVVTPGDRADLVVGALAAHSAGTPPIAGVLLTLNERPSEEILTLASRLAPGTPVISVPGTSWPTATELFGLEGKLNATTPRKAETALGLFERHVNTGELLERLAVARSGHVTPMMFEHELLEQARSDRRRVVLPEGSEERVLRAADVLMRRAVCDLTLLGDTEVIRKKAADLGIDLSEVQLIDPNTSELRQPFAERYAQLRAHKGVSVELAYDVVADVNYFGTLMVQEGFADGMVSGSVHSTAATIRPAFEIIKTKPDASIVSSVFFMCLADKVLVYGDCAVNPDPNAEQLADIAVQSAATAARFGVDPRIAMLSYSTGTSGSGADVDKVREATERVRGSHPELRIEGPIQYDAAVEPTVAATKLPESEVAGRATVLIFPDLNTGNNTYKAVQRSAGAVAVGPVLQGLRKPVNDLSRGALVSDIVNTVAITAIQAQPDPTAAGPVHPSQSTTA</sequence>
<dbReference type="PANTHER" id="PTHR43356:SF3">
    <property type="entry name" value="PHOSPHATE ACETYLTRANSFERASE"/>
    <property type="match status" value="1"/>
</dbReference>
<evidence type="ECO:0000259" key="14">
    <source>
        <dbReference type="Pfam" id="PF01515"/>
    </source>
</evidence>
<dbReference type="InterPro" id="IPR002505">
    <property type="entry name" value="PTA_PTB"/>
</dbReference>
<keyword evidence="17" id="KW-1185">Reference proteome</keyword>
<dbReference type="SUPFAM" id="SSF75138">
    <property type="entry name" value="HprK N-terminal domain-like"/>
    <property type="match status" value="1"/>
</dbReference>
<evidence type="ECO:0000256" key="2">
    <source>
        <dbReference type="ARBA" id="ARBA00004496"/>
    </source>
</evidence>
<evidence type="ECO:0000313" key="17">
    <source>
        <dbReference type="Proteomes" id="UP001431429"/>
    </source>
</evidence>
<dbReference type="Gene3D" id="3.40.1390.20">
    <property type="entry name" value="HprK N-terminal domain-like"/>
    <property type="match status" value="1"/>
</dbReference>
<dbReference type="EMBL" id="JAMQAW010000006">
    <property type="protein sequence ID" value="MCM2387837.1"/>
    <property type="molecule type" value="Genomic_DNA"/>
</dbReference>
<feature type="domain" description="DRTGG" evidence="15">
    <location>
        <begin position="209"/>
        <end position="319"/>
    </location>
</feature>
<dbReference type="Pfam" id="PF07085">
    <property type="entry name" value="DRTGG"/>
    <property type="match status" value="1"/>
</dbReference>
<dbReference type="Gene3D" id="3.40.50.10950">
    <property type="match status" value="1"/>
</dbReference>
<evidence type="ECO:0000256" key="8">
    <source>
        <dbReference type="ARBA" id="ARBA00022490"/>
    </source>
</evidence>
<name>A0ABT0UGT6_9ACTN</name>
<accession>A0ABT0UGT6</accession>
<dbReference type="EC" id="2.3.1.8" evidence="6 13"/>
<comment type="subcellular location">
    <subcellularLocation>
        <location evidence="2 13">Cytoplasm</location>
    </subcellularLocation>
</comment>
<dbReference type="PANTHER" id="PTHR43356">
    <property type="entry name" value="PHOSPHATE ACETYLTRANSFERASE"/>
    <property type="match status" value="1"/>
</dbReference>
<feature type="domain" description="Phosphate acetyl/butaryl transferase" evidence="14">
    <location>
        <begin position="366"/>
        <end position="683"/>
    </location>
</feature>
<dbReference type="InterPro" id="IPR042113">
    <property type="entry name" value="P_AcTrfase_dom1"/>
</dbReference>
<evidence type="ECO:0000256" key="9">
    <source>
        <dbReference type="ARBA" id="ARBA00022679"/>
    </source>
</evidence>
<dbReference type="Gene3D" id="3.40.50.10750">
    <property type="entry name" value="Isocitrate/Isopropylmalate dehydrogenase-like"/>
    <property type="match status" value="1"/>
</dbReference>
<evidence type="ECO:0000256" key="6">
    <source>
        <dbReference type="ARBA" id="ARBA00012707"/>
    </source>
</evidence>
<protein>
    <recommendedName>
        <fullName evidence="7 13">Phosphate acetyltransferase</fullName>
        <ecNumber evidence="6 13">2.3.1.8</ecNumber>
    </recommendedName>
    <alternativeName>
        <fullName evidence="11 13">Phosphotransacetylase</fullName>
    </alternativeName>
</protein>
<dbReference type="Gene3D" id="3.40.50.300">
    <property type="entry name" value="P-loop containing nucleotide triphosphate hydrolases"/>
    <property type="match status" value="1"/>
</dbReference>
<evidence type="ECO:0000256" key="7">
    <source>
        <dbReference type="ARBA" id="ARBA00021528"/>
    </source>
</evidence>
<evidence type="ECO:0000256" key="12">
    <source>
        <dbReference type="ARBA" id="ARBA00049955"/>
    </source>
</evidence>
<evidence type="ECO:0000256" key="13">
    <source>
        <dbReference type="PIRNR" id="PIRNR006107"/>
    </source>
</evidence>
<comment type="pathway">
    <text evidence="3 13">Metabolic intermediate biosynthesis; acetyl-CoA biosynthesis; acetyl-CoA from acetate: step 2/2.</text>
</comment>
<dbReference type="NCBIfam" id="NF004167">
    <property type="entry name" value="PRK05632.1"/>
    <property type="match status" value="1"/>
</dbReference>
<dbReference type="InterPro" id="IPR042112">
    <property type="entry name" value="P_AcTrfase_dom2"/>
</dbReference>
<dbReference type="Proteomes" id="UP001431429">
    <property type="component" value="Unassembled WGS sequence"/>
</dbReference>
<keyword evidence="9 13" id="KW-0808">Transferase</keyword>
<dbReference type="InterPro" id="IPR027417">
    <property type="entry name" value="P-loop_NTPase"/>
</dbReference>
<dbReference type="InterPro" id="IPR028979">
    <property type="entry name" value="Ser_kin/Pase_Hpr-like_N_sf"/>
</dbReference>
<comment type="function">
    <text evidence="12 13">Involved in acetate metabolism.</text>
</comment>
<organism evidence="16 17">
    <name type="scientific">Streptomyces albipurpureus</name>
    <dbReference type="NCBI Taxonomy" id="2897419"/>
    <lineage>
        <taxon>Bacteria</taxon>
        <taxon>Bacillati</taxon>
        <taxon>Actinomycetota</taxon>
        <taxon>Actinomycetes</taxon>
        <taxon>Kitasatosporales</taxon>
        <taxon>Streptomycetaceae</taxon>
        <taxon>Streptomyces</taxon>
    </lineage>
</organism>
<dbReference type="NCBIfam" id="TIGR00651">
    <property type="entry name" value="pta"/>
    <property type="match status" value="1"/>
</dbReference>
<evidence type="ECO:0000313" key="16">
    <source>
        <dbReference type="EMBL" id="MCM2387837.1"/>
    </source>
</evidence>
<dbReference type="SUPFAM" id="SSF53659">
    <property type="entry name" value="Isocitrate/Isopropylmalate dehydrogenase-like"/>
    <property type="match status" value="1"/>
</dbReference>
<dbReference type="Pfam" id="PF13500">
    <property type="entry name" value="AAA_26"/>
    <property type="match status" value="1"/>
</dbReference>
<dbReference type="InterPro" id="IPR004614">
    <property type="entry name" value="P_AcTrfase"/>
</dbReference>
<dbReference type="InterPro" id="IPR010766">
    <property type="entry name" value="DRTGG"/>
</dbReference>
<comment type="similarity">
    <text evidence="5 13">In the N-terminal section; belongs to the CobB/CobQ family.</text>
</comment>
<comment type="catalytic activity">
    <reaction evidence="1 13">
        <text>acetyl-CoA + phosphate = acetyl phosphate + CoA</text>
        <dbReference type="Rhea" id="RHEA:19521"/>
        <dbReference type="ChEBI" id="CHEBI:22191"/>
        <dbReference type="ChEBI" id="CHEBI:43474"/>
        <dbReference type="ChEBI" id="CHEBI:57287"/>
        <dbReference type="ChEBI" id="CHEBI:57288"/>
        <dbReference type="EC" id="2.3.1.8"/>
    </reaction>
</comment>